<dbReference type="EMBL" id="LATL02000147">
    <property type="protein sequence ID" value="KMW70484.1"/>
    <property type="molecule type" value="Genomic_DNA"/>
</dbReference>
<feature type="transmembrane region" description="Helical" evidence="1">
    <location>
        <begin position="7"/>
        <end position="27"/>
    </location>
</feature>
<reference evidence="2 4" key="1">
    <citation type="submission" date="2015-06" db="EMBL/GenBank/DDBJ databases">
        <title>Draft genome assembly of filamentous brackish cyanobacterium Limnoraphis robusta strain CS-951.</title>
        <authorList>
            <person name="Willis A."/>
            <person name="Parks M."/>
            <person name="Burford M.A."/>
        </authorList>
    </citation>
    <scope>NUCLEOTIDE SEQUENCE [LARGE SCALE GENOMIC DNA]</scope>
    <source>
        <strain evidence="2 4">CS-951</strain>
    </source>
</reference>
<comment type="caution">
    <text evidence="2">The sequence shown here is derived from an EMBL/GenBank/DDBJ whole genome shotgun (WGS) entry which is preliminary data.</text>
</comment>
<dbReference type="AlphaFoldDB" id="A0A0J9EW81"/>
<evidence type="ECO:0000313" key="4">
    <source>
        <dbReference type="Proteomes" id="UP000033607"/>
    </source>
</evidence>
<proteinExistence type="predicted"/>
<accession>A0A0J9EW81</accession>
<protein>
    <submittedName>
        <fullName evidence="2">Uncharacterized protein</fullName>
    </submittedName>
</protein>
<keyword evidence="1" id="KW-0812">Transmembrane</keyword>
<name>A0A0J9EW81_9CYAN</name>
<keyword evidence="1" id="KW-0472">Membrane</keyword>
<organism evidence="2 4">
    <name type="scientific">Limnoraphis robusta CS-951</name>
    <dbReference type="NCBI Taxonomy" id="1637645"/>
    <lineage>
        <taxon>Bacteria</taxon>
        <taxon>Bacillati</taxon>
        <taxon>Cyanobacteriota</taxon>
        <taxon>Cyanophyceae</taxon>
        <taxon>Oscillatoriophycideae</taxon>
        <taxon>Oscillatoriales</taxon>
        <taxon>Sirenicapillariaceae</taxon>
        <taxon>Limnoraphis</taxon>
    </lineage>
</organism>
<keyword evidence="1" id="KW-1133">Transmembrane helix</keyword>
<evidence type="ECO:0000313" key="2">
    <source>
        <dbReference type="EMBL" id="KMW70237.1"/>
    </source>
</evidence>
<dbReference type="EMBL" id="LATL02000224">
    <property type="protein sequence ID" value="KMW70237.1"/>
    <property type="molecule type" value="Genomic_DNA"/>
</dbReference>
<gene>
    <name evidence="3" type="ORF">WN50_34910</name>
    <name evidence="2" type="ORF">WN50_36725</name>
</gene>
<dbReference type="RefSeq" id="WP_049559388.1">
    <property type="nucleotide sequence ID" value="NZ_LATL02000224.1"/>
</dbReference>
<evidence type="ECO:0000256" key="1">
    <source>
        <dbReference type="SAM" id="Phobius"/>
    </source>
</evidence>
<sequence length="85" mass="9513">MLSTRYADLIALSLASFNIALLVARLIQPNLVWWQWVLVVLLLAKTIILGGLLVYYAESNKSRFHQVKTAFVVISAITGVNLAWL</sequence>
<dbReference type="Proteomes" id="UP000033607">
    <property type="component" value="Unassembled WGS sequence"/>
</dbReference>
<dbReference type="OrthoDB" id="471520at2"/>
<evidence type="ECO:0000313" key="3">
    <source>
        <dbReference type="EMBL" id="KMW70484.1"/>
    </source>
</evidence>
<feature type="transmembrane region" description="Helical" evidence="1">
    <location>
        <begin position="33"/>
        <end position="55"/>
    </location>
</feature>
<feature type="transmembrane region" description="Helical" evidence="1">
    <location>
        <begin position="67"/>
        <end position="84"/>
    </location>
</feature>